<sequence>MRRSQNFSTLVSAFLLLVIGIGEFMTCASAFNVPMMFVFGDSFVDSGNNNHLNTTARANHQPYGINFEERRATGRWSDGRIVTDYLADYIGLSYPPCFLDSVNITRGANFGSAGSGILNITHIGGEVLTFTDQVNGFDMYVTNLNQMLGRTLSEYLVSRSIFYINIGNNDVNDYLLDHNATALPFGFRASLLYQMQTKIQQLYRAGARKMIVTSNYALGCAPMYQIYGRCNPVGLNAARYYNQGLFDLLQTLQRTLRGLVIVYANAFQVMMDVHQQPLFYGMRNVTHPCCPNFSRPQNRWCYSSDTFCQQPSGYLFWDTAHPTDAFNRIAAQRFWQGDLRYAFPMNMRNFSTNLVSDAAEKGSGWIAQRKWDALVVGGGHNGLTAAAYLARAGLAVAVLERRHVLGGAAVTEEIVPGFKFSRCSYLQSLLRPSVIKELELHKHGMKLLPRNPSSFTPSLDGSYLLMGPDAGLNHSEISKFSKKDADAYPRWYEQRLEKFSSFIAPLVDTVPPEVSSKASLTSHVSRLKVLAGMVNRSFGMSQADMVAFMELLLAPASRVLDNWFESDLLKVTLATDAIIGTMGSVDTPGSGYVLLHHVMGETEGARGIWSWDGIYLDGHSSGSKRSRSNSGDQCQGRDGNVKVDKFIVEASSGDSASVTGVTLEDGTHIEAKRVLSNATAATTFLKMVPSGVLREDFLNEISKIDYQSKIQGTTKLNLAVSELPRFRACSGKGQEDPGPEHRGTIHLGADNMQDLLTAHKDACNGYSSTRPVIEMTIPSALDGTISPPGKHVINMFVQYTPYHLKDGGWEDPKTRESFANRCFDLVEEYAPGFKSSVIDFEMLAPPDLERIFGLTGGNVFHGAMSLDSLFLLRPVKGWSGYKTPLDGLYLCGSGAHPGGGVMAAAGRNAARVVLEELGKKLT</sequence>
<dbReference type="InterPro" id="IPR035669">
    <property type="entry name" value="SGNH_plant_lipase-like"/>
</dbReference>
<keyword evidence="3" id="KW-0732">Signal</keyword>
<dbReference type="SUPFAM" id="SSF51905">
    <property type="entry name" value="FAD/NAD(P)-binding domain"/>
    <property type="match status" value="1"/>
</dbReference>
<dbReference type="AlphaFoldDB" id="D8QXF4"/>
<evidence type="ECO:0000313" key="4">
    <source>
        <dbReference type="EMBL" id="EFJ35406.1"/>
    </source>
</evidence>
<dbReference type="STRING" id="88036.D8QXF4"/>
<dbReference type="SUPFAM" id="SSF52266">
    <property type="entry name" value="SGNH hydrolase"/>
    <property type="match status" value="1"/>
</dbReference>
<dbReference type="InterPro" id="IPR036514">
    <property type="entry name" value="SGNH_hydro_sf"/>
</dbReference>
<gene>
    <name evidence="4" type="ORF">SELMODRAFT_404807</name>
</gene>
<protein>
    <recommendedName>
        <fullName evidence="6">Amine oxidase domain-containing protein</fullName>
    </recommendedName>
</protein>
<evidence type="ECO:0000256" key="1">
    <source>
        <dbReference type="ARBA" id="ARBA00006046"/>
    </source>
</evidence>
<evidence type="ECO:0008006" key="6">
    <source>
        <dbReference type="Google" id="ProtNLM"/>
    </source>
</evidence>
<name>D8QXF4_SELML</name>
<dbReference type="PANTHER" id="PTHR10668">
    <property type="entry name" value="PHYTOENE DEHYDROGENASE"/>
    <property type="match status" value="1"/>
</dbReference>
<dbReference type="CDD" id="cd01837">
    <property type="entry name" value="SGNH_plant_lipase_like"/>
    <property type="match status" value="1"/>
</dbReference>
<dbReference type="Gramene" id="EFJ35406">
    <property type="protein sequence ID" value="EFJ35406"/>
    <property type="gene ID" value="SELMODRAFT_404807"/>
</dbReference>
<dbReference type="InterPro" id="IPR001087">
    <property type="entry name" value="GDSL"/>
</dbReference>
<dbReference type="Pfam" id="PF13450">
    <property type="entry name" value="NAD_binding_8"/>
    <property type="match status" value="1"/>
</dbReference>
<evidence type="ECO:0000313" key="5">
    <source>
        <dbReference type="Proteomes" id="UP000001514"/>
    </source>
</evidence>
<organism evidence="5">
    <name type="scientific">Selaginella moellendorffii</name>
    <name type="common">Spikemoss</name>
    <dbReference type="NCBI Taxonomy" id="88036"/>
    <lineage>
        <taxon>Eukaryota</taxon>
        <taxon>Viridiplantae</taxon>
        <taxon>Streptophyta</taxon>
        <taxon>Embryophyta</taxon>
        <taxon>Tracheophyta</taxon>
        <taxon>Lycopodiopsida</taxon>
        <taxon>Selaginellales</taxon>
        <taxon>Selaginellaceae</taxon>
        <taxon>Selaginella</taxon>
    </lineage>
</organism>
<accession>D8QXF4</accession>
<proteinExistence type="inferred from homology"/>
<reference evidence="4 5" key="1">
    <citation type="journal article" date="2011" name="Science">
        <title>The Selaginella genome identifies genetic changes associated with the evolution of vascular plants.</title>
        <authorList>
            <person name="Banks J.A."/>
            <person name="Nishiyama T."/>
            <person name="Hasebe M."/>
            <person name="Bowman J.L."/>
            <person name="Gribskov M."/>
            <person name="dePamphilis C."/>
            <person name="Albert V.A."/>
            <person name="Aono N."/>
            <person name="Aoyama T."/>
            <person name="Ambrose B.A."/>
            <person name="Ashton N.W."/>
            <person name="Axtell M.J."/>
            <person name="Barker E."/>
            <person name="Barker M.S."/>
            <person name="Bennetzen J.L."/>
            <person name="Bonawitz N.D."/>
            <person name="Chapple C."/>
            <person name="Cheng C."/>
            <person name="Correa L.G."/>
            <person name="Dacre M."/>
            <person name="DeBarry J."/>
            <person name="Dreyer I."/>
            <person name="Elias M."/>
            <person name="Engstrom E.M."/>
            <person name="Estelle M."/>
            <person name="Feng L."/>
            <person name="Finet C."/>
            <person name="Floyd S.K."/>
            <person name="Frommer W.B."/>
            <person name="Fujita T."/>
            <person name="Gramzow L."/>
            <person name="Gutensohn M."/>
            <person name="Harholt J."/>
            <person name="Hattori M."/>
            <person name="Heyl A."/>
            <person name="Hirai T."/>
            <person name="Hiwatashi Y."/>
            <person name="Ishikawa M."/>
            <person name="Iwata M."/>
            <person name="Karol K.G."/>
            <person name="Koehler B."/>
            <person name="Kolukisaoglu U."/>
            <person name="Kubo M."/>
            <person name="Kurata T."/>
            <person name="Lalonde S."/>
            <person name="Li K."/>
            <person name="Li Y."/>
            <person name="Litt A."/>
            <person name="Lyons E."/>
            <person name="Manning G."/>
            <person name="Maruyama T."/>
            <person name="Michael T.P."/>
            <person name="Mikami K."/>
            <person name="Miyazaki S."/>
            <person name="Morinaga S."/>
            <person name="Murata T."/>
            <person name="Mueller-Roeber B."/>
            <person name="Nelson D.R."/>
            <person name="Obara M."/>
            <person name="Oguri Y."/>
            <person name="Olmstead R.G."/>
            <person name="Onodera N."/>
            <person name="Petersen B.L."/>
            <person name="Pils B."/>
            <person name="Prigge M."/>
            <person name="Rensing S.A."/>
            <person name="Riano-Pachon D.M."/>
            <person name="Roberts A.W."/>
            <person name="Sato Y."/>
            <person name="Scheller H.V."/>
            <person name="Schulz B."/>
            <person name="Schulz C."/>
            <person name="Shakirov E.V."/>
            <person name="Shibagaki N."/>
            <person name="Shinohara N."/>
            <person name="Shippen D.E."/>
            <person name="Soerensen I."/>
            <person name="Sotooka R."/>
            <person name="Sugimoto N."/>
            <person name="Sugita M."/>
            <person name="Sumikawa N."/>
            <person name="Tanurdzic M."/>
            <person name="Theissen G."/>
            <person name="Ulvskov P."/>
            <person name="Wakazuki S."/>
            <person name="Weng J.K."/>
            <person name="Willats W.W."/>
            <person name="Wipf D."/>
            <person name="Wolf P.G."/>
            <person name="Yang L."/>
            <person name="Zimmer A.D."/>
            <person name="Zhu Q."/>
            <person name="Mitros T."/>
            <person name="Hellsten U."/>
            <person name="Loque D."/>
            <person name="Otillar R."/>
            <person name="Salamov A."/>
            <person name="Schmutz J."/>
            <person name="Shapiro H."/>
            <person name="Lindquist E."/>
            <person name="Lucas S."/>
            <person name="Rokhsar D."/>
            <person name="Grigoriev I.V."/>
        </authorList>
    </citation>
    <scope>NUCLEOTIDE SEQUENCE [LARGE SCALE GENOMIC DNA]</scope>
</reference>
<dbReference type="Gene3D" id="3.50.50.60">
    <property type="entry name" value="FAD/NAD(P)-binding domain"/>
    <property type="match status" value="1"/>
</dbReference>
<feature type="chain" id="PRO_5003121331" description="Amine oxidase domain-containing protein" evidence="3">
    <location>
        <begin position="31"/>
        <end position="922"/>
    </location>
</feature>
<evidence type="ECO:0000256" key="3">
    <source>
        <dbReference type="SAM" id="SignalP"/>
    </source>
</evidence>
<dbReference type="HOGENOM" id="CLU_316518_0_0_1"/>
<dbReference type="Pfam" id="PF00657">
    <property type="entry name" value="Lipase_GDSL"/>
    <property type="match status" value="1"/>
</dbReference>
<dbReference type="Proteomes" id="UP000001514">
    <property type="component" value="Unassembled WGS sequence"/>
</dbReference>
<evidence type="ECO:0000256" key="2">
    <source>
        <dbReference type="ARBA" id="ARBA00008668"/>
    </source>
</evidence>
<comment type="similarity">
    <text evidence="1">Belongs to the carotenoid/retinoid oxidoreductase family.</text>
</comment>
<dbReference type="GO" id="GO:0016788">
    <property type="term" value="F:hydrolase activity, acting on ester bonds"/>
    <property type="evidence" value="ECO:0007669"/>
    <property type="project" value="InterPro"/>
</dbReference>
<dbReference type="EMBL" id="GL377568">
    <property type="protein sequence ID" value="EFJ35406.1"/>
    <property type="molecule type" value="Genomic_DNA"/>
</dbReference>
<dbReference type="PANTHER" id="PTHR10668:SF103">
    <property type="entry name" value="PYRIDINE NUCLEOTIDE-DISULFIDE OXIDOREDUCTASE DOMAIN-CONTAINING PROTEIN 2"/>
    <property type="match status" value="1"/>
</dbReference>
<dbReference type="InParanoid" id="D8QXF4"/>
<feature type="signal peptide" evidence="3">
    <location>
        <begin position="1"/>
        <end position="30"/>
    </location>
</feature>
<dbReference type="FunCoup" id="D8QXF4">
    <property type="interactions" value="398"/>
</dbReference>
<dbReference type="Gene3D" id="3.40.50.1110">
    <property type="entry name" value="SGNH hydrolase"/>
    <property type="match status" value="1"/>
</dbReference>
<dbReference type="eggNOG" id="KOG4254">
    <property type="taxonomic scope" value="Eukaryota"/>
</dbReference>
<comment type="similarity">
    <text evidence="2">Belongs to the 'GDSL' lipolytic enzyme family.</text>
</comment>
<dbReference type="InterPro" id="IPR036188">
    <property type="entry name" value="FAD/NAD-bd_sf"/>
</dbReference>
<keyword evidence="5" id="KW-1185">Reference proteome</keyword>
<dbReference type="KEGG" id="smo:SELMODRAFT_404807"/>